<dbReference type="Gene3D" id="1.10.45.10">
    <property type="entry name" value="Vanillyl-alcohol Oxidase, Chain A, domain 4"/>
    <property type="match status" value="1"/>
</dbReference>
<evidence type="ECO:0000256" key="3">
    <source>
        <dbReference type="ARBA" id="ARBA00022630"/>
    </source>
</evidence>
<evidence type="ECO:0000313" key="15">
    <source>
        <dbReference type="EMBL" id="ETW93188.1"/>
    </source>
</evidence>
<dbReference type="Gene3D" id="3.30.465.10">
    <property type="match status" value="1"/>
</dbReference>
<evidence type="ECO:0000256" key="8">
    <source>
        <dbReference type="ARBA" id="ARBA00023014"/>
    </source>
</evidence>
<name>W4L513_ENTF1</name>
<dbReference type="PANTHER" id="PTHR11748">
    <property type="entry name" value="D-LACTATE DEHYDROGENASE"/>
    <property type="match status" value="1"/>
</dbReference>
<dbReference type="AlphaFoldDB" id="W4L513"/>
<evidence type="ECO:0000256" key="11">
    <source>
        <dbReference type="ARBA" id="ARBA00060924"/>
    </source>
</evidence>
<dbReference type="PANTHER" id="PTHR11748:SF119">
    <property type="entry name" value="D-2-HYDROXYGLUTARATE DEHYDROGENASE"/>
    <property type="match status" value="1"/>
</dbReference>
<dbReference type="GO" id="GO:0004458">
    <property type="term" value="F:D-lactate dehydrogenase (cytochrome) activity"/>
    <property type="evidence" value="ECO:0007669"/>
    <property type="project" value="TreeGrafter"/>
</dbReference>
<dbReference type="SUPFAM" id="SSF55103">
    <property type="entry name" value="FAD-linked oxidases, C-terminal domain"/>
    <property type="match status" value="1"/>
</dbReference>
<dbReference type="Gene3D" id="3.30.70.2740">
    <property type="match status" value="1"/>
</dbReference>
<reference evidence="15 16" key="1">
    <citation type="journal article" date="2014" name="Nature">
        <title>An environmental bacterial taxon with a large and distinct metabolic repertoire.</title>
        <authorList>
            <person name="Wilson M.C."/>
            <person name="Mori T."/>
            <person name="Ruckert C."/>
            <person name="Uria A.R."/>
            <person name="Helf M.J."/>
            <person name="Takada K."/>
            <person name="Gernert C."/>
            <person name="Steffens U.A."/>
            <person name="Heycke N."/>
            <person name="Schmitt S."/>
            <person name="Rinke C."/>
            <person name="Helfrich E.J."/>
            <person name="Brachmann A.O."/>
            <person name="Gurgui C."/>
            <person name="Wakimoto T."/>
            <person name="Kracht M."/>
            <person name="Crusemann M."/>
            <person name="Hentschel U."/>
            <person name="Abe I."/>
            <person name="Matsunaga S."/>
            <person name="Kalinowski J."/>
            <person name="Takeyama H."/>
            <person name="Piel J."/>
        </authorList>
    </citation>
    <scope>NUCLEOTIDE SEQUENCE [LARGE SCALE GENOMIC DNA]</scope>
    <source>
        <strain evidence="16">TSY1</strain>
    </source>
</reference>
<evidence type="ECO:0000256" key="6">
    <source>
        <dbReference type="ARBA" id="ARBA00023002"/>
    </source>
</evidence>
<comment type="similarity">
    <text evidence="11">In the N-terminal section; belongs to the FAD-binding oxidoreductase/transferase type 4 family.</text>
</comment>
<dbReference type="PATRIC" id="fig|1429438.4.peg.7554"/>
<dbReference type="SUPFAM" id="SSF56176">
    <property type="entry name" value="FAD-binding/transporter-associated domain-like"/>
    <property type="match status" value="1"/>
</dbReference>
<accession>W4L513</accession>
<dbReference type="InterPro" id="IPR036318">
    <property type="entry name" value="FAD-bd_PCMH-like_sf"/>
</dbReference>
<dbReference type="Proteomes" id="UP000019141">
    <property type="component" value="Unassembled WGS sequence"/>
</dbReference>
<keyword evidence="16" id="KW-1185">Reference proteome</keyword>
<dbReference type="PROSITE" id="PS00198">
    <property type="entry name" value="4FE4S_FER_1"/>
    <property type="match status" value="1"/>
</dbReference>
<keyword evidence="7" id="KW-0408">Iron</keyword>
<comment type="cofactor">
    <cofactor evidence="1">
        <name>FAD</name>
        <dbReference type="ChEBI" id="CHEBI:57692"/>
    </cofactor>
</comment>
<dbReference type="InterPro" id="IPR016169">
    <property type="entry name" value="FAD-bd_PCMH_sub2"/>
</dbReference>
<protein>
    <recommendedName>
        <fullName evidence="12">D-2-hydroxyglutarate dehydrogenase</fullName>
        <ecNumber evidence="9">1.1.99.39</ecNumber>
    </recommendedName>
</protein>
<organism evidence="15 16">
    <name type="scientific">Entotheonella factor</name>
    <dbReference type="NCBI Taxonomy" id="1429438"/>
    <lineage>
        <taxon>Bacteria</taxon>
        <taxon>Pseudomonadati</taxon>
        <taxon>Nitrospinota/Tectimicrobiota group</taxon>
        <taxon>Candidatus Tectimicrobiota</taxon>
        <taxon>Candidatus Entotheonellia</taxon>
        <taxon>Candidatus Entotheonellales</taxon>
        <taxon>Candidatus Entotheonellaceae</taxon>
        <taxon>Candidatus Entotheonella</taxon>
    </lineage>
</organism>
<dbReference type="InterPro" id="IPR017900">
    <property type="entry name" value="4Fe4S_Fe_S_CS"/>
</dbReference>
<evidence type="ECO:0000256" key="5">
    <source>
        <dbReference type="ARBA" id="ARBA00022827"/>
    </source>
</evidence>
<dbReference type="PROSITE" id="PS51379">
    <property type="entry name" value="4FE4S_FER_2"/>
    <property type="match status" value="1"/>
</dbReference>
<evidence type="ECO:0000256" key="1">
    <source>
        <dbReference type="ARBA" id="ARBA00001974"/>
    </source>
</evidence>
<dbReference type="InterPro" id="IPR006094">
    <property type="entry name" value="Oxid_FAD_bind_N"/>
</dbReference>
<keyword evidence="3" id="KW-0285">Flavoprotein</keyword>
<evidence type="ECO:0000256" key="12">
    <source>
        <dbReference type="ARBA" id="ARBA00067680"/>
    </source>
</evidence>
<feature type="domain" description="FAD-binding PCMH-type" evidence="14">
    <location>
        <begin position="48"/>
        <end position="280"/>
    </location>
</feature>
<keyword evidence="4" id="KW-0479">Metal-binding</keyword>
<dbReference type="GO" id="GO:0046872">
    <property type="term" value="F:metal ion binding"/>
    <property type="evidence" value="ECO:0007669"/>
    <property type="project" value="UniProtKB-KW"/>
</dbReference>
<evidence type="ECO:0000313" key="16">
    <source>
        <dbReference type="Proteomes" id="UP000019141"/>
    </source>
</evidence>
<dbReference type="FunFam" id="3.30.70.2740:FF:000003">
    <property type="entry name" value="Oxidoreductase, FAD-binding, putative"/>
    <property type="match status" value="1"/>
</dbReference>
<dbReference type="Pfam" id="PF02913">
    <property type="entry name" value="FAD-oxidase_C"/>
    <property type="match status" value="1"/>
</dbReference>
<keyword evidence="6" id="KW-0560">Oxidoreductase</keyword>
<dbReference type="Pfam" id="PF01565">
    <property type="entry name" value="FAD_binding_4"/>
    <property type="match status" value="1"/>
</dbReference>
<dbReference type="InterPro" id="IPR004113">
    <property type="entry name" value="FAD-bd_oxidored_4_C"/>
</dbReference>
<dbReference type="InterPro" id="IPR016171">
    <property type="entry name" value="Vanillyl_alc_oxidase_C-sub2"/>
</dbReference>
<evidence type="ECO:0000259" key="14">
    <source>
        <dbReference type="PROSITE" id="PS51387"/>
    </source>
</evidence>
<evidence type="ECO:0000259" key="13">
    <source>
        <dbReference type="PROSITE" id="PS51379"/>
    </source>
</evidence>
<dbReference type="GO" id="GO:0051539">
    <property type="term" value="F:4 iron, 4 sulfur cluster binding"/>
    <property type="evidence" value="ECO:0007669"/>
    <property type="project" value="UniProtKB-KW"/>
</dbReference>
<keyword evidence="5" id="KW-0274">FAD</keyword>
<evidence type="ECO:0000256" key="10">
    <source>
        <dbReference type="ARBA" id="ARBA00051291"/>
    </source>
</evidence>
<comment type="catalytic activity">
    <reaction evidence="10">
        <text>(R)-2-hydroxyglutarate + A = 2-oxoglutarate + AH2</text>
        <dbReference type="Rhea" id="RHEA:38295"/>
        <dbReference type="ChEBI" id="CHEBI:13193"/>
        <dbReference type="ChEBI" id="CHEBI:15801"/>
        <dbReference type="ChEBI" id="CHEBI:16810"/>
        <dbReference type="ChEBI" id="CHEBI:17499"/>
        <dbReference type="EC" id="1.1.99.39"/>
    </reaction>
    <physiologicalReaction direction="left-to-right" evidence="10">
        <dbReference type="Rhea" id="RHEA:38296"/>
    </physiologicalReaction>
</comment>
<proteinExistence type="inferred from homology"/>
<dbReference type="InterPro" id="IPR017896">
    <property type="entry name" value="4Fe4S_Fe-S-bd"/>
</dbReference>
<dbReference type="PROSITE" id="PS51387">
    <property type="entry name" value="FAD_PCMH"/>
    <property type="match status" value="1"/>
</dbReference>
<keyword evidence="8" id="KW-0411">Iron-sulfur</keyword>
<dbReference type="GO" id="GO:0071949">
    <property type="term" value="F:FAD binding"/>
    <property type="evidence" value="ECO:0007669"/>
    <property type="project" value="InterPro"/>
</dbReference>
<dbReference type="GO" id="GO:1903457">
    <property type="term" value="P:lactate catabolic process"/>
    <property type="evidence" value="ECO:0007669"/>
    <property type="project" value="TreeGrafter"/>
</dbReference>
<dbReference type="EMBL" id="AZHW01001289">
    <property type="protein sequence ID" value="ETW93188.1"/>
    <property type="molecule type" value="Genomic_DNA"/>
</dbReference>
<gene>
    <name evidence="15" type="ORF">ETSY1_40310</name>
</gene>
<evidence type="ECO:0000256" key="7">
    <source>
        <dbReference type="ARBA" id="ARBA00023004"/>
    </source>
</evidence>
<evidence type="ECO:0000256" key="9">
    <source>
        <dbReference type="ARBA" id="ARBA00039003"/>
    </source>
</evidence>
<dbReference type="SUPFAM" id="SSF46548">
    <property type="entry name" value="alpha-helical ferredoxin"/>
    <property type="match status" value="1"/>
</dbReference>
<evidence type="ECO:0000256" key="2">
    <source>
        <dbReference type="ARBA" id="ARBA00022485"/>
    </source>
</evidence>
<evidence type="ECO:0000256" key="4">
    <source>
        <dbReference type="ARBA" id="ARBA00022723"/>
    </source>
</evidence>
<dbReference type="Pfam" id="PF13183">
    <property type="entry name" value="Fer4_8"/>
    <property type="match status" value="1"/>
</dbReference>
<feature type="domain" description="4Fe-4S ferredoxin-type" evidence="13">
    <location>
        <begin position="647"/>
        <end position="680"/>
    </location>
</feature>
<comment type="caution">
    <text evidence="15">The sequence shown here is derived from an EMBL/GenBank/DDBJ whole genome shotgun (WGS) entry which is preliminary data.</text>
</comment>
<dbReference type="InterPro" id="IPR016164">
    <property type="entry name" value="FAD-linked_Oxase-like_C"/>
</dbReference>
<dbReference type="GO" id="GO:0008720">
    <property type="term" value="F:D-lactate dehydrogenase (NAD+) activity"/>
    <property type="evidence" value="ECO:0007669"/>
    <property type="project" value="TreeGrafter"/>
</dbReference>
<dbReference type="HOGENOM" id="CLU_010756_1_0_7"/>
<dbReference type="EC" id="1.1.99.39" evidence="9"/>
<sequence length="1004" mass="111145">MIPQLTEQEALSPIVLSFIEALQQSEFTGDVDTHYGGRLIASTDNSIYQVTPQAVLFPRSQADVRTLLTLANQPEYASLTFTPRGGGTGTNGQSLTEGVVVDLSRHMNQILEVNYDEGWARVEPGVVLDQLNAHIKSHGVFFAPELSPSNRATIGGMVSTDASGKGSRIYGKTSNHILALDIVLTDGSAWHSVPLDAETLKEIKSGDDVIHRIHRGIDDIGTAKQELIKESFPKLTRFLTGYNLAHVYGQDGQFNLNAILSGSEGTLAFVTGIKVKLTPLPTVKRLIVAKYLSFDDSLRAANILVQADPAAIETVDDTIVTLARQDVVWDRVGKFFSQPGDEQVKSINLIEFAGNDADTVESQTKALCAQLDALIGQDHEAVGYQLAVSDADIASLWELRSKGVGLLGNAEGNRRPIPFVEDTVVPPEHLAAYIKEFRQVLDQHGLEYGMFGHVDVGCLHVRPALDLRDEDDEKLIRIITDAVKNLVLKYGGVVWGEHGKGLRGEYMPEFFGPELYGDLRRIKQLFDPANKLNPGKLVTPIDHPDQVKKLDNVPLRGHRDRQIPAAVREDFDVSIHCNGNGACFNFDLDDVMCPSYKFTRDRIHSPKGRAGMMREWLRQLTRADYKLGTEDDQVGRLARPETPEGDFSLEVFEAMDGCLSCKACTSMCPIKVDIPDLKAKFLDRFYTRYQRPLKDKLIAFGERTHHRMLSVPFLYNAGVKLPFYERLMREAVGLVDTPLLSSPNYQTRLAKAGVEVLTEIEPSSLRARDLSNAVFILPDAITSFYEAGTFVDCVLFFKHIGYEPIVAPFIENGKGQHVKGFLQAFRQTASQAARQLNALSSLGRPIIGIDPAITLTYREEYRMYLDRQEAEVWLAQEWLSNELPRREAPLPQVGQADVALLGHCGEKTSIQASGRQWQAVYKAFGLELEVVKAGCCGMAGAFGYEAAHYEESKGIYEQSWKPKLSAAGPGRQFVATGASCRSQVQRFEGVELAHPLQFLSRLLG</sequence>
<keyword evidence="2" id="KW-0004">4Fe-4S</keyword>
<dbReference type="GO" id="GO:0051990">
    <property type="term" value="F:(R)-2-hydroxyglutarate dehydrogenase activity"/>
    <property type="evidence" value="ECO:0007669"/>
    <property type="project" value="UniProtKB-EC"/>
</dbReference>
<dbReference type="InterPro" id="IPR016166">
    <property type="entry name" value="FAD-bd_PCMH"/>
</dbReference>